<gene>
    <name evidence="1" type="ORF">CMPG5300_3122</name>
</gene>
<dbReference type="EMBL" id="AXZV01000037">
    <property type="protein sequence ID" value="KGH41267.1"/>
    <property type="molecule type" value="Genomic_DNA"/>
</dbReference>
<evidence type="ECO:0000313" key="2">
    <source>
        <dbReference type="Proteomes" id="UP000029801"/>
    </source>
</evidence>
<accession>A0AAW3FIU0</accession>
<comment type="caution">
    <text evidence="1">The sequence shown here is derived from an EMBL/GenBank/DDBJ whole genome shotgun (WGS) entry which is preliminary data.</text>
</comment>
<dbReference type="Proteomes" id="UP000029801">
    <property type="component" value="Chromosome"/>
</dbReference>
<reference evidence="1 2" key="1">
    <citation type="journal article" date="2014" name="Genome Announc.">
        <title>Draft Genome Sequence of Lactobacillus plantarum CMPG5300, a Human Vaginal Isolate.</title>
        <authorList>
            <person name="Malik S."/>
            <person name="Siezen R.J."/>
            <person name="Renckens B."/>
            <person name="Vaneechoutte M."/>
            <person name="Vanderleyden J."/>
            <person name="Lebeer S."/>
        </authorList>
    </citation>
    <scope>NUCLEOTIDE SEQUENCE [LARGE SCALE GENOMIC DNA]</scope>
    <source>
        <strain evidence="1 2">CMPG5300</strain>
    </source>
</reference>
<name>A0AAW3FIU0_LACPN</name>
<protein>
    <submittedName>
        <fullName evidence="1">Transposase</fullName>
    </submittedName>
</protein>
<dbReference type="AlphaFoldDB" id="A0AAW3FIU0"/>
<organism evidence="1 2">
    <name type="scientific">Lactiplantibacillus plantarum CMPG5300</name>
    <dbReference type="NCBI Taxonomy" id="1304889"/>
    <lineage>
        <taxon>Bacteria</taxon>
        <taxon>Bacillati</taxon>
        <taxon>Bacillota</taxon>
        <taxon>Bacilli</taxon>
        <taxon>Lactobacillales</taxon>
        <taxon>Lactobacillaceae</taxon>
        <taxon>Lactiplantibacillus</taxon>
    </lineage>
</organism>
<sequence>MIDDPDMENLSLDSTIVRAHQKATGAKKMPNVWSKIKLLD</sequence>
<proteinExistence type="predicted"/>
<evidence type="ECO:0000313" key="1">
    <source>
        <dbReference type="EMBL" id="KGH41267.1"/>
    </source>
</evidence>